<accession>A0A6A5K5S1</accession>
<reference evidence="1" key="1">
    <citation type="submission" date="2020-01" db="EMBL/GenBank/DDBJ databases">
        <authorList>
            <consortium name="DOE Joint Genome Institute"/>
            <person name="Haridas S."/>
            <person name="Albert R."/>
            <person name="Binder M."/>
            <person name="Bloem J."/>
            <person name="Labutti K."/>
            <person name="Salamov A."/>
            <person name="Andreopoulos B."/>
            <person name="Baker S.E."/>
            <person name="Barry K."/>
            <person name="Bills G."/>
            <person name="Bluhm B.H."/>
            <person name="Cannon C."/>
            <person name="Castanera R."/>
            <person name="Culley D.E."/>
            <person name="Daum C."/>
            <person name="Ezra D."/>
            <person name="Gonzalez J.B."/>
            <person name="Henrissat B."/>
            <person name="Kuo A."/>
            <person name="Liang C."/>
            <person name="Lipzen A."/>
            <person name="Lutzoni F."/>
            <person name="Magnuson J."/>
            <person name="Mondo S."/>
            <person name="Nolan M."/>
            <person name="Ohm R."/>
            <person name="Pangilinan J."/>
            <person name="Park H.-J."/>
            <person name="Ramirez L."/>
            <person name="Alfaro M."/>
            <person name="Sun H."/>
            <person name="Tritt A."/>
            <person name="Yoshinaga Y."/>
            <person name="Zwiers L.-H."/>
            <person name="Turgeon B.G."/>
            <person name="Goodwin S.B."/>
            <person name="Spatafora J.W."/>
            <person name="Crous P.W."/>
            <person name="Grigoriev I.V."/>
        </authorList>
    </citation>
    <scope>NUCLEOTIDE SEQUENCE</scope>
    <source>
        <strain evidence="1">P77</strain>
    </source>
</reference>
<dbReference type="EMBL" id="ML975497">
    <property type="protein sequence ID" value="KAF1828793.1"/>
    <property type="molecule type" value="Genomic_DNA"/>
</dbReference>
<organism evidence="1 2">
    <name type="scientific">Decorospora gaudefroyi</name>
    <dbReference type="NCBI Taxonomy" id="184978"/>
    <lineage>
        <taxon>Eukaryota</taxon>
        <taxon>Fungi</taxon>
        <taxon>Dikarya</taxon>
        <taxon>Ascomycota</taxon>
        <taxon>Pezizomycotina</taxon>
        <taxon>Dothideomycetes</taxon>
        <taxon>Pleosporomycetidae</taxon>
        <taxon>Pleosporales</taxon>
        <taxon>Pleosporineae</taxon>
        <taxon>Pleosporaceae</taxon>
        <taxon>Decorospora</taxon>
    </lineage>
</organism>
<evidence type="ECO:0000313" key="1">
    <source>
        <dbReference type="EMBL" id="KAF1828793.1"/>
    </source>
</evidence>
<sequence length="84" mass="9415">MPDTTVCFQKGSQSLPIPRVFEDSTHPVQCSASNAPLPPIRLLAACVVTCGASTRAHIGFWNAWLSQVFRVAWKQLIDERIYER</sequence>
<evidence type="ECO:0000313" key="2">
    <source>
        <dbReference type="Proteomes" id="UP000800040"/>
    </source>
</evidence>
<dbReference type="Proteomes" id="UP000800040">
    <property type="component" value="Unassembled WGS sequence"/>
</dbReference>
<protein>
    <submittedName>
        <fullName evidence="1">Uncharacterized protein</fullName>
    </submittedName>
</protein>
<dbReference type="AlphaFoldDB" id="A0A6A5K5S1"/>
<gene>
    <name evidence="1" type="ORF">BDW02DRAFT_205567</name>
</gene>
<keyword evidence="2" id="KW-1185">Reference proteome</keyword>
<proteinExistence type="predicted"/>
<name>A0A6A5K5S1_9PLEO</name>